<evidence type="ECO:0000313" key="2">
    <source>
        <dbReference type="Proteomes" id="UP000240357"/>
    </source>
</evidence>
<dbReference type="Proteomes" id="UP000240357">
    <property type="component" value="Unassembled WGS sequence"/>
</dbReference>
<gene>
    <name evidence="1" type="ORF">AHMF7605_01880</name>
</gene>
<evidence type="ECO:0000313" key="1">
    <source>
        <dbReference type="EMBL" id="PSR52358.1"/>
    </source>
</evidence>
<comment type="caution">
    <text evidence="1">The sequence shown here is derived from an EMBL/GenBank/DDBJ whole genome shotgun (WGS) entry which is preliminary data.</text>
</comment>
<protein>
    <recommendedName>
        <fullName evidence="3">ArnR1-like winged helix-turn-helix domain-containing protein</fullName>
    </recommendedName>
</protein>
<sequence length="86" mass="10073">MSETQAVLSLEDVKKEILEFCLQAQSRTEILDYIQVASTTANYSKFIRELLVHRFIRTNLIEKRSSRYEKYVITQKGLNYLKAIAI</sequence>
<dbReference type="AlphaFoldDB" id="A0A2T2YA94"/>
<dbReference type="OrthoDB" id="894238at2"/>
<organism evidence="1 2">
    <name type="scientific">Adhaeribacter arboris</name>
    <dbReference type="NCBI Taxonomy" id="2072846"/>
    <lineage>
        <taxon>Bacteria</taxon>
        <taxon>Pseudomonadati</taxon>
        <taxon>Bacteroidota</taxon>
        <taxon>Cytophagia</taxon>
        <taxon>Cytophagales</taxon>
        <taxon>Hymenobacteraceae</taxon>
        <taxon>Adhaeribacter</taxon>
    </lineage>
</organism>
<keyword evidence="2" id="KW-1185">Reference proteome</keyword>
<dbReference type="InterPro" id="IPR036388">
    <property type="entry name" value="WH-like_DNA-bd_sf"/>
</dbReference>
<dbReference type="Gene3D" id="1.10.10.10">
    <property type="entry name" value="Winged helix-like DNA-binding domain superfamily/Winged helix DNA-binding domain"/>
    <property type="match status" value="1"/>
</dbReference>
<name>A0A2T2YA94_9BACT</name>
<reference evidence="1 2" key="1">
    <citation type="submission" date="2018-03" db="EMBL/GenBank/DDBJ databases">
        <title>Adhaeribacter sp. HMF7605 Genome sequencing and assembly.</title>
        <authorList>
            <person name="Kang H."/>
            <person name="Kang J."/>
            <person name="Cha I."/>
            <person name="Kim H."/>
            <person name="Joh K."/>
        </authorList>
    </citation>
    <scope>NUCLEOTIDE SEQUENCE [LARGE SCALE GENOMIC DNA]</scope>
    <source>
        <strain evidence="1 2">HMF7605</strain>
    </source>
</reference>
<dbReference type="EMBL" id="PYFT01000001">
    <property type="protein sequence ID" value="PSR52358.1"/>
    <property type="molecule type" value="Genomic_DNA"/>
</dbReference>
<dbReference type="RefSeq" id="WP_106925901.1">
    <property type="nucleotide sequence ID" value="NZ_PYFT01000001.1"/>
</dbReference>
<evidence type="ECO:0008006" key="3">
    <source>
        <dbReference type="Google" id="ProtNLM"/>
    </source>
</evidence>
<proteinExistence type="predicted"/>
<accession>A0A2T2YA94</accession>